<organism evidence="3 4">
    <name type="scientific">Oncorhynchus kisutch</name>
    <name type="common">Coho salmon</name>
    <name type="synonym">Salmo kisutch</name>
    <dbReference type="NCBI Taxonomy" id="8019"/>
    <lineage>
        <taxon>Eukaryota</taxon>
        <taxon>Metazoa</taxon>
        <taxon>Chordata</taxon>
        <taxon>Craniata</taxon>
        <taxon>Vertebrata</taxon>
        <taxon>Euteleostomi</taxon>
        <taxon>Actinopterygii</taxon>
        <taxon>Neopterygii</taxon>
        <taxon>Teleostei</taxon>
        <taxon>Protacanthopterygii</taxon>
        <taxon>Salmoniformes</taxon>
        <taxon>Salmonidae</taxon>
        <taxon>Salmoninae</taxon>
        <taxon>Oncorhynchus</taxon>
    </lineage>
</organism>
<keyword evidence="1" id="KW-0472">Membrane</keyword>
<evidence type="ECO:0000313" key="3">
    <source>
        <dbReference type="Ensembl" id="ENSOKIP00005024932.1"/>
    </source>
</evidence>
<dbReference type="PANTHER" id="PTHR36878">
    <property type="entry name" value="SMALL INTEGRAL MEMBRANE PROTEIN 30"/>
    <property type="match status" value="1"/>
</dbReference>
<keyword evidence="1" id="KW-0812">Transmembrane</keyword>
<keyword evidence="2" id="KW-0732">Signal</keyword>
<evidence type="ECO:0000313" key="4">
    <source>
        <dbReference type="Proteomes" id="UP000694557"/>
    </source>
</evidence>
<dbReference type="Ensembl" id="ENSOKIT00005026408.1">
    <property type="protein sequence ID" value="ENSOKIP00005024932.1"/>
    <property type="gene ID" value="ENSOKIG00005010848.1"/>
</dbReference>
<reference evidence="3" key="2">
    <citation type="submission" date="2025-09" db="UniProtKB">
        <authorList>
            <consortium name="Ensembl"/>
        </authorList>
    </citation>
    <scope>IDENTIFICATION</scope>
</reference>
<sequence length="70" mass="7132">MPELPKVLAMLLVLFISLIPSAEAFDGGDAVALLLGVIISVVGVCACIAKVCSVRSAFTVLIANTVKTSA</sequence>
<accession>A0A8C7DT08</accession>
<dbReference type="PANTHER" id="PTHR36878:SF1">
    <property type="entry name" value="SMALL INTEGRAL MEMBRANE PROTEIN 30"/>
    <property type="match status" value="1"/>
</dbReference>
<dbReference type="GeneTree" id="ENSGT00990000209739"/>
<feature type="signal peptide" evidence="2">
    <location>
        <begin position="1"/>
        <end position="24"/>
    </location>
</feature>
<evidence type="ECO:0000256" key="1">
    <source>
        <dbReference type="SAM" id="Phobius"/>
    </source>
</evidence>
<name>A0A8C7DT08_ONCKI</name>
<dbReference type="AlphaFoldDB" id="A0A8C7DT08"/>
<keyword evidence="1" id="KW-1133">Transmembrane helix</keyword>
<keyword evidence="4" id="KW-1185">Reference proteome</keyword>
<protein>
    <recommendedName>
        <fullName evidence="5">Transmembrane protein</fullName>
    </recommendedName>
</protein>
<evidence type="ECO:0000256" key="2">
    <source>
        <dbReference type="SAM" id="SignalP"/>
    </source>
</evidence>
<dbReference type="Proteomes" id="UP000694557">
    <property type="component" value="Unassembled WGS sequence"/>
</dbReference>
<proteinExistence type="predicted"/>
<evidence type="ECO:0008006" key="5">
    <source>
        <dbReference type="Google" id="ProtNLM"/>
    </source>
</evidence>
<reference evidence="3" key="1">
    <citation type="submission" date="2025-08" db="UniProtKB">
        <authorList>
            <consortium name="Ensembl"/>
        </authorList>
    </citation>
    <scope>IDENTIFICATION</scope>
</reference>
<feature type="transmembrane region" description="Helical" evidence="1">
    <location>
        <begin position="34"/>
        <end position="52"/>
    </location>
</feature>
<dbReference type="Pfam" id="PF15873">
    <property type="entry name" value="DUF4730"/>
    <property type="match status" value="1"/>
</dbReference>
<feature type="chain" id="PRO_5034190925" description="Transmembrane protein" evidence="2">
    <location>
        <begin position="25"/>
        <end position="70"/>
    </location>
</feature>
<dbReference type="InterPro" id="IPR031742">
    <property type="entry name" value="DUF4730"/>
</dbReference>